<dbReference type="Proteomes" id="UP000498740">
    <property type="component" value="Unassembled WGS sequence"/>
</dbReference>
<dbReference type="EMBL" id="BLWD01000001">
    <property type="protein sequence ID" value="GFN02786.1"/>
    <property type="molecule type" value="Genomic_DNA"/>
</dbReference>
<proteinExistence type="predicted"/>
<sequence length="78" mass="8375">MGAAVPRRAARATAATAAGDLRRVIRFGLIDGAPDSVRGLTERAGGTRPRGTYGRVLELVVRTAGPVVRAMRDRWSMR</sequence>
<reference evidence="1 2" key="1">
    <citation type="submission" date="2020-05" db="EMBL/GenBank/DDBJ databases">
        <title>Whole genome shotgun sequence of Streptomyces microflavus NBRC 13062.</title>
        <authorList>
            <person name="Komaki H."/>
            <person name="Tamura T."/>
        </authorList>
    </citation>
    <scope>NUCLEOTIDE SEQUENCE [LARGE SCALE GENOMIC DNA]</scope>
    <source>
        <strain evidence="1 2">NBRC 13062</strain>
    </source>
</reference>
<evidence type="ECO:0000313" key="2">
    <source>
        <dbReference type="Proteomes" id="UP000498740"/>
    </source>
</evidence>
<gene>
    <name evidence="1" type="ORF">Smic_13420</name>
</gene>
<accession>A0A7J0CJX4</accession>
<name>A0A7J0CJX4_STRMI</name>
<protein>
    <submittedName>
        <fullName evidence="1">Uncharacterized protein</fullName>
    </submittedName>
</protein>
<organism evidence="1 2">
    <name type="scientific">Streptomyces microflavus</name>
    <name type="common">Streptomyces lipmanii</name>
    <dbReference type="NCBI Taxonomy" id="1919"/>
    <lineage>
        <taxon>Bacteria</taxon>
        <taxon>Bacillati</taxon>
        <taxon>Actinomycetota</taxon>
        <taxon>Actinomycetes</taxon>
        <taxon>Kitasatosporales</taxon>
        <taxon>Streptomycetaceae</taxon>
        <taxon>Streptomyces</taxon>
    </lineage>
</organism>
<comment type="caution">
    <text evidence="1">The sequence shown here is derived from an EMBL/GenBank/DDBJ whole genome shotgun (WGS) entry which is preliminary data.</text>
</comment>
<evidence type="ECO:0000313" key="1">
    <source>
        <dbReference type="EMBL" id="GFN02786.1"/>
    </source>
</evidence>
<dbReference type="AlphaFoldDB" id="A0A7J0CJX4"/>